<keyword evidence="7 13" id="KW-0285">Flavoprotein</keyword>
<name>A0A2T0R8I7_9ACTN</name>
<feature type="binding site" evidence="13">
    <location>
        <position position="287"/>
    </location>
    <ligand>
        <name>FMN</name>
        <dbReference type="ChEBI" id="CHEBI:58210"/>
    </ligand>
</feature>
<evidence type="ECO:0000256" key="9">
    <source>
        <dbReference type="ARBA" id="ARBA00022975"/>
    </source>
</evidence>
<keyword evidence="9 13" id="KW-0665">Pyrimidine biosynthesis</keyword>
<evidence type="ECO:0000256" key="13">
    <source>
        <dbReference type="HAMAP-Rule" id="MF_00225"/>
    </source>
</evidence>
<protein>
    <recommendedName>
        <fullName evidence="13">Dihydroorotate dehydrogenase (quinone)</fullName>
        <ecNumber evidence="13">1.3.5.2</ecNumber>
    </recommendedName>
    <alternativeName>
        <fullName evidence="13">DHOdehase</fullName>
        <shortName evidence="13">DHOD</shortName>
        <shortName evidence="13">DHODase</shortName>
    </alternativeName>
    <alternativeName>
        <fullName evidence="13">Dihydroorotate oxidase</fullName>
    </alternativeName>
</protein>
<keyword evidence="11 13" id="KW-0472">Membrane</keyword>
<dbReference type="GO" id="GO:0005886">
    <property type="term" value="C:plasma membrane"/>
    <property type="evidence" value="ECO:0007669"/>
    <property type="project" value="UniProtKB-SubCell"/>
</dbReference>
<dbReference type="PANTHER" id="PTHR48109">
    <property type="entry name" value="DIHYDROOROTATE DEHYDROGENASE (QUINONE), MITOCHONDRIAL-RELATED"/>
    <property type="match status" value="1"/>
</dbReference>
<dbReference type="PROSITE" id="PS00912">
    <property type="entry name" value="DHODEHASE_2"/>
    <property type="match status" value="1"/>
</dbReference>
<keyword evidence="16" id="KW-1185">Reference proteome</keyword>
<feature type="binding site" evidence="13">
    <location>
        <position position="196"/>
    </location>
    <ligand>
        <name>substrate</name>
    </ligand>
</feature>
<dbReference type="InterPro" id="IPR050074">
    <property type="entry name" value="DHO_dehydrogenase"/>
</dbReference>
<evidence type="ECO:0000259" key="14">
    <source>
        <dbReference type="Pfam" id="PF01180"/>
    </source>
</evidence>
<dbReference type="FunFam" id="3.20.20.70:FF:000123">
    <property type="entry name" value="Dihydroorotate dehydrogenase (quinone)"/>
    <property type="match status" value="1"/>
</dbReference>
<reference evidence="15 16" key="1">
    <citation type="submission" date="2018-03" db="EMBL/GenBank/DDBJ databases">
        <title>Genomic Encyclopedia of Archaeal and Bacterial Type Strains, Phase II (KMG-II): from individual species to whole genera.</title>
        <authorList>
            <person name="Goeker M."/>
        </authorList>
    </citation>
    <scope>NUCLEOTIDE SEQUENCE [LARGE SCALE GENOMIC DNA]</scope>
    <source>
        <strain evidence="15 16">DSM 19711</strain>
    </source>
</reference>
<dbReference type="NCBIfam" id="NF003645">
    <property type="entry name" value="PRK05286.1-2"/>
    <property type="match status" value="1"/>
</dbReference>
<dbReference type="GO" id="GO:0005737">
    <property type="term" value="C:cytoplasm"/>
    <property type="evidence" value="ECO:0007669"/>
    <property type="project" value="InterPro"/>
</dbReference>
<keyword evidence="6 13" id="KW-1003">Cell membrane</keyword>
<dbReference type="GO" id="GO:0044205">
    <property type="term" value="P:'de novo' UMP biosynthetic process"/>
    <property type="evidence" value="ECO:0007669"/>
    <property type="project" value="UniProtKB-UniRule"/>
</dbReference>
<dbReference type="UniPathway" id="UPA00070">
    <property type="reaction ID" value="UER00946"/>
</dbReference>
<feature type="binding site" evidence="13">
    <location>
        <begin position="262"/>
        <end position="263"/>
    </location>
    <ligand>
        <name>substrate</name>
    </ligand>
</feature>
<organism evidence="15 16">
    <name type="scientific">Kineococcus rhizosphaerae</name>
    <dbReference type="NCBI Taxonomy" id="559628"/>
    <lineage>
        <taxon>Bacteria</taxon>
        <taxon>Bacillati</taxon>
        <taxon>Actinomycetota</taxon>
        <taxon>Actinomycetes</taxon>
        <taxon>Kineosporiales</taxon>
        <taxon>Kineosporiaceae</taxon>
        <taxon>Kineococcus</taxon>
    </lineage>
</organism>
<gene>
    <name evidence="13" type="primary">pyrD</name>
    <name evidence="15" type="ORF">CLV37_102421</name>
</gene>
<dbReference type="PROSITE" id="PS00911">
    <property type="entry name" value="DHODEHASE_1"/>
    <property type="match status" value="1"/>
</dbReference>
<comment type="cofactor">
    <cofactor evidence="13">
        <name>FMN</name>
        <dbReference type="ChEBI" id="CHEBI:58210"/>
    </cofactor>
    <text evidence="13">Binds 1 FMN per subunit.</text>
</comment>
<feature type="binding site" evidence="13">
    <location>
        <position position="100"/>
    </location>
    <ligand>
        <name>FMN</name>
        <dbReference type="ChEBI" id="CHEBI:58210"/>
    </ligand>
</feature>
<dbReference type="GO" id="GO:0006207">
    <property type="term" value="P:'de novo' pyrimidine nucleobase biosynthetic process"/>
    <property type="evidence" value="ECO:0007669"/>
    <property type="project" value="UniProtKB-UniRule"/>
</dbReference>
<evidence type="ECO:0000256" key="3">
    <source>
        <dbReference type="ARBA" id="ARBA00005161"/>
    </source>
</evidence>
<evidence type="ECO:0000256" key="5">
    <source>
        <dbReference type="ARBA" id="ARBA00011245"/>
    </source>
</evidence>
<evidence type="ECO:0000256" key="12">
    <source>
        <dbReference type="ARBA" id="ARBA00048639"/>
    </source>
</evidence>
<dbReference type="HAMAP" id="MF_00225">
    <property type="entry name" value="DHO_dh_type2"/>
    <property type="match status" value="1"/>
</dbReference>
<comment type="catalytic activity">
    <reaction evidence="12 13">
        <text>(S)-dihydroorotate + a quinone = orotate + a quinol</text>
        <dbReference type="Rhea" id="RHEA:30187"/>
        <dbReference type="ChEBI" id="CHEBI:24646"/>
        <dbReference type="ChEBI" id="CHEBI:30839"/>
        <dbReference type="ChEBI" id="CHEBI:30864"/>
        <dbReference type="ChEBI" id="CHEBI:132124"/>
        <dbReference type="EC" id="1.3.5.2"/>
    </reaction>
</comment>
<accession>A0A2T0R8I7</accession>
<comment type="pathway">
    <text evidence="3 13">Pyrimidine metabolism; UMP biosynthesis via de novo pathway; orotate from (S)-dihydroorotate (quinone route): step 1/1.</text>
</comment>
<evidence type="ECO:0000313" key="16">
    <source>
        <dbReference type="Proteomes" id="UP000238083"/>
    </source>
</evidence>
<dbReference type="InterPro" id="IPR005720">
    <property type="entry name" value="Dihydroorotate_DH_cat"/>
</dbReference>
<dbReference type="NCBIfam" id="NF003652">
    <property type="entry name" value="PRK05286.2-5"/>
    <property type="match status" value="1"/>
</dbReference>
<dbReference type="SUPFAM" id="SSF51395">
    <property type="entry name" value="FMN-linked oxidoreductases"/>
    <property type="match status" value="1"/>
</dbReference>
<feature type="binding site" evidence="13">
    <location>
        <begin position="125"/>
        <end position="129"/>
    </location>
    <ligand>
        <name>substrate</name>
    </ligand>
</feature>
<dbReference type="NCBIfam" id="NF003648">
    <property type="entry name" value="PRK05286.2-1"/>
    <property type="match status" value="1"/>
</dbReference>
<evidence type="ECO:0000256" key="10">
    <source>
        <dbReference type="ARBA" id="ARBA00023002"/>
    </source>
</evidence>
<dbReference type="CDD" id="cd04738">
    <property type="entry name" value="DHOD_2_like"/>
    <property type="match status" value="1"/>
</dbReference>
<evidence type="ECO:0000256" key="7">
    <source>
        <dbReference type="ARBA" id="ARBA00022630"/>
    </source>
</evidence>
<evidence type="ECO:0000256" key="4">
    <source>
        <dbReference type="ARBA" id="ARBA00005359"/>
    </source>
</evidence>
<feature type="binding site" evidence="13">
    <location>
        <position position="191"/>
    </location>
    <ligand>
        <name>substrate</name>
    </ligand>
</feature>
<feature type="active site" description="Nucleophile" evidence="13">
    <location>
        <position position="194"/>
    </location>
</feature>
<comment type="similarity">
    <text evidence="4 13">Belongs to the dihydroorotate dehydrogenase family. Type 2 subfamily.</text>
</comment>
<comment type="subunit">
    <text evidence="5 13">Monomer.</text>
</comment>
<dbReference type="AlphaFoldDB" id="A0A2T0R8I7"/>
<feature type="binding site" evidence="13">
    <location>
        <position position="191"/>
    </location>
    <ligand>
        <name>FMN</name>
        <dbReference type="ChEBI" id="CHEBI:58210"/>
    </ligand>
</feature>
<evidence type="ECO:0000256" key="8">
    <source>
        <dbReference type="ARBA" id="ARBA00022643"/>
    </source>
</evidence>
<feature type="binding site" evidence="13">
    <location>
        <begin position="76"/>
        <end position="80"/>
    </location>
    <ligand>
        <name>FMN</name>
        <dbReference type="ChEBI" id="CHEBI:58210"/>
    </ligand>
</feature>
<feature type="domain" description="Dihydroorotate dehydrogenase catalytic" evidence="14">
    <location>
        <begin position="59"/>
        <end position="356"/>
    </location>
</feature>
<evidence type="ECO:0000256" key="1">
    <source>
        <dbReference type="ARBA" id="ARBA00003125"/>
    </source>
</evidence>
<keyword evidence="8 13" id="KW-0288">FMN</keyword>
<comment type="subcellular location">
    <subcellularLocation>
        <location evidence="2 13">Cell membrane</location>
        <topology evidence="2 13">Peripheral membrane protein</topology>
    </subcellularLocation>
</comment>
<dbReference type="InterPro" id="IPR005719">
    <property type="entry name" value="Dihydroorotate_DH_2"/>
</dbReference>
<comment type="function">
    <text evidence="1 13">Catalyzes the conversion of dihydroorotate to orotate with quinone as electron acceptor.</text>
</comment>
<feature type="binding site" evidence="13">
    <location>
        <position position="316"/>
    </location>
    <ligand>
        <name>FMN</name>
        <dbReference type="ChEBI" id="CHEBI:58210"/>
    </ligand>
</feature>
<dbReference type="Pfam" id="PF01180">
    <property type="entry name" value="DHO_dh"/>
    <property type="match status" value="1"/>
</dbReference>
<dbReference type="NCBIfam" id="TIGR01036">
    <property type="entry name" value="pyrD_sub2"/>
    <property type="match status" value="1"/>
</dbReference>
<proteinExistence type="inferred from homology"/>
<evidence type="ECO:0000256" key="2">
    <source>
        <dbReference type="ARBA" id="ARBA00004202"/>
    </source>
</evidence>
<comment type="caution">
    <text evidence="15">The sequence shown here is derived from an EMBL/GenBank/DDBJ whole genome shotgun (WGS) entry which is preliminary data.</text>
</comment>
<dbReference type="InterPro" id="IPR001295">
    <property type="entry name" value="Dihydroorotate_DH_CS"/>
</dbReference>
<keyword evidence="10 13" id="KW-0560">Oxidoreductase</keyword>
<feature type="binding site" evidence="13">
    <location>
        <position position="261"/>
    </location>
    <ligand>
        <name>FMN</name>
        <dbReference type="ChEBI" id="CHEBI:58210"/>
    </ligand>
</feature>
<evidence type="ECO:0000313" key="15">
    <source>
        <dbReference type="EMBL" id="PRY17458.1"/>
    </source>
</evidence>
<feature type="binding site" evidence="13">
    <location>
        <begin position="337"/>
        <end position="338"/>
    </location>
    <ligand>
        <name>FMN</name>
        <dbReference type="ChEBI" id="CHEBI:58210"/>
    </ligand>
</feature>
<dbReference type="InterPro" id="IPR013785">
    <property type="entry name" value="Aldolase_TIM"/>
</dbReference>
<feature type="binding site" evidence="13">
    <location>
        <position position="233"/>
    </location>
    <ligand>
        <name>FMN</name>
        <dbReference type="ChEBI" id="CHEBI:58210"/>
    </ligand>
</feature>
<dbReference type="Gene3D" id="3.20.20.70">
    <property type="entry name" value="Aldolase class I"/>
    <property type="match status" value="1"/>
</dbReference>
<dbReference type="GO" id="GO:0106430">
    <property type="term" value="F:dihydroorotate dehydrogenase (quinone) activity"/>
    <property type="evidence" value="ECO:0007669"/>
    <property type="project" value="UniProtKB-EC"/>
</dbReference>
<dbReference type="Proteomes" id="UP000238083">
    <property type="component" value="Unassembled WGS sequence"/>
</dbReference>
<evidence type="ECO:0000256" key="6">
    <source>
        <dbReference type="ARBA" id="ARBA00022475"/>
    </source>
</evidence>
<evidence type="ECO:0000256" key="11">
    <source>
        <dbReference type="ARBA" id="ARBA00023136"/>
    </source>
</evidence>
<feature type="binding site" evidence="13">
    <location>
        <position position="158"/>
    </location>
    <ligand>
        <name>FMN</name>
        <dbReference type="ChEBI" id="CHEBI:58210"/>
    </ligand>
</feature>
<feature type="binding site" evidence="13">
    <location>
        <position position="80"/>
    </location>
    <ligand>
        <name>substrate</name>
    </ligand>
</feature>
<sequence>MQGVTGGGRVYKTLYRHVLTRVDPEAAHHWAFLGMRLSSRVPVAPQVLRKVFVDTDERLRTRVFGLDFASPLGLAAGFDKNATGLTSLGNFGFSCVEVGTVTARPQPGNPKPRLHRLVADRAVVNRMGFNNDGAEVVAKRLRQFRAVPPAHPVVVGVNIGKSKVVAEADAADDYATSARLLAPYADYLVVNVSSPNTPGLRDLQAVEKLRPVLTAVREAADTAAHRHVPLLVKIAPDLSDDDVDAVADLALELGLDGIVATNTTIGREGLRTPAAVVEAAGGGGLSGAPLKERSLQVLRRLAVRTHGSLVLVGVGGIETAADVAERLEAGASLVQAYTAFVYEGPGWARRVLTELAASRSRRETDK</sequence>
<dbReference type="PANTHER" id="PTHR48109:SF4">
    <property type="entry name" value="DIHYDROOROTATE DEHYDROGENASE (QUINONE), MITOCHONDRIAL"/>
    <property type="match status" value="1"/>
</dbReference>
<dbReference type="EMBL" id="PVZF01000002">
    <property type="protein sequence ID" value="PRY17458.1"/>
    <property type="molecule type" value="Genomic_DNA"/>
</dbReference>
<dbReference type="EC" id="1.3.5.2" evidence="13"/>